<dbReference type="PANTHER" id="PTHR33116:SF86">
    <property type="entry name" value="REVERSE TRANSCRIPTASE DOMAIN-CONTAINING PROTEIN"/>
    <property type="match status" value="1"/>
</dbReference>
<sequence length="133" mass="15316">MATVDRANIQAIFGIEECNTRDKYLGHPTLVGRNKQLTFNMIKERVWKKVRGWKRNLFSFGGKEVLIKAVAQAIPTYTMSIFQLDLSAMMSKFWWASRDVKHKISWIKWQNLCLSKSHGGLGFRISPSLINPS</sequence>
<dbReference type="Proteomes" id="UP001280121">
    <property type="component" value="Unassembled WGS sequence"/>
</dbReference>
<protein>
    <recommendedName>
        <fullName evidence="3">Reverse transcriptase</fullName>
    </recommendedName>
</protein>
<name>A0AAD9X9P8_9ROSI</name>
<accession>A0AAD9X9P8</accession>
<evidence type="ECO:0000313" key="1">
    <source>
        <dbReference type="EMBL" id="KAK2655323.1"/>
    </source>
</evidence>
<dbReference type="EMBL" id="JANJYI010000003">
    <property type="protein sequence ID" value="KAK2655323.1"/>
    <property type="molecule type" value="Genomic_DNA"/>
</dbReference>
<gene>
    <name evidence="1" type="ORF">Ddye_008375</name>
</gene>
<comment type="caution">
    <text evidence="1">The sequence shown here is derived from an EMBL/GenBank/DDBJ whole genome shotgun (WGS) entry which is preliminary data.</text>
</comment>
<dbReference type="PANTHER" id="PTHR33116">
    <property type="entry name" value="REVERSE TRANSCRIPTASE ZINC-BINDING DOMAIN-CONTAINING PROTEIN-RELATED-RELATED"/>
    <property type="match status" value="1"/>
</dbReference>
<reference evidence="1" key="1">
    <citation type="journal article" date="2023" name="Plant J.">
        <title>Genome sequences and population genomics provide insights into the demographic history, inbreeding, and mutation load of two 'living fossil' tree species of Dipteronia.</title>
        <authorList>
            <person name="Feng Y."/>
            <person name="Comes H.P."/>
            <person name="Chen J."/>
            <person name="Zhu S."/>
            <person name="Lu R."/>
            <person name="Zhang X."/>
            <person name="Li P."/>
            <person name="Qiu J."/>
            <person name="Olsen K.M."/>
            <person name="Qiu Y."/>
        </authorList>
    </citation>
    <scope>NUCLEOTIDE SEQUENCE</scope>
    <source>
        <strain evidence="1">KIB01</strain>
    </source>
</reference>
<organism evidence="1 2">
    <name type="scientific">Dipteronia dyeriana</name>
    <dbReference type="NCBI Taxonomy" id="168575"/>
    <lineage>
        <taxon>Eukaryota</taxon>
        <taxon>Viridiplantae</taxon>
        <taxon>Streptophyta</taxon>
        <taxon>Embryophyta</taxon>
        <taxon>Tracheophyta</taxon>
        <taxon>Spermatophyta</taxon>
        <taxon>Magnoliopsida</taxon>
        <taxon>eudicotyledons</taxon>
        <taxon>Gunneridae</taxon>
        <taxon>Pentapetalae</taxon>
        <taxon>rosids</taxon>
        <taxon>malvids</taxon>
        <taxon>Sapindales</taxon>
        <taxon>Sapindaceae</taxon>
        <taxon>Hippocastanoideae</taxon>
        <taxon>Acereae</taxon>
        <taxon>Dipteronia</taxon>
    </lineage>
</organism>
<keyword evidence="2" id="KW-1185">Reference proteome</keyword>
<evidence type="ECO:0000313" key="2">
    <source>
        <dbReference type="Proteomes" id="UP001280121"/>
    </source>
</evidence>
<dbReference type="AlphaFoldDB" id="A0AAD9X9P8"/>
<proteinExistence type="predicted"/>
<evidence type="ECO:0008006" key="3">
    <source>
        <dbReference type="Google" id="ProtNLM"/>
    </source>
</evidence>